<dbReference type="CDD" id="cd02022">
    <property type="entry name" value="DPCK"/>
    <property type="match status" value="1"/>
</dbReference>
<evidence type="ECO:0000256" key="5">
    <source>
        <dbReference type="HAMAP-Rule" id="MF_00376"/>
    </source>
</evidence>
<comment type="catalytic activity">
    <reaction evidence="5">
        <text>3'-dephospho-CoA + ATP = ADP + CoA + H(+)</text>
        <dbReference type="Rhea" id="RHEA:18245"/>
        <dbReference type="ChEBI" id="CHEBI:15378"/>
        <dbReference type="ChEBI" id="CHEBI:30616"/>
        <dbReference type="ChEBI" id="CHEBI:57287"/>
        <dbReference type="ChEBI" id="CHEBI:57328"/>
        <dbReference type="ChEBI" id="CHEBI:456216"/>
        <dbReference type="EC" id="2.7.1.24"/>
    </reaction>
</comment>
<dbReference type="Gene3D" id="3.40.50.300">
    <property type="entry name" value="P-loop containing nucleotide triphosphate hydrolases"/>
    <property type="match status" value="1"/>
</dbReference>
<comment type="pathway">
    <text evidence="5">Cofactor biosynthesis; coenzyme A biosynthesis; CoA from (R)-pantothenate: step 5/5.</text>
</comment>
<dbReference type="RefSeq" id="WP_077660117.1">
    <property type="nucleotide sequence ID" value="NZ_MUFR01000007.1"/>
</dbReference>
<comment type="similarity">
    <text evidence="1 5">Belongs to the CoaE family.</text>
</comment>
<keyword evidence="5" id="KW-0963">Cytoplasm</keyword>
<sequence length="204" mass="22210">MAWVVGLTGGIGSGKTTVADRFAAKGIDIVDADVIAREVVKPGSQGLDAIVARFGALALNHDGSLARAWLRERVFSQPDDKQWLDDLLHPLIRTRMIQACADAQSQYCLLVVPLLVENNLMTLADRILVVDVDPATQITRTLARDQVSQQQVQAILAAQASRQQRLDVADDVIDNTHTEAELDRQVDALHHTYLTLATQANAGV</sequence>
<feature type="binding site" evidence="5">
    <location>
        <begin position="12"/>
        <end position="17"/>
    </location>
    <ligand>
        <name>ATP</name>
        <dbReference type="ChEBI" id="CHEBI:30616"/>
    </ligand>
</feature>
<comment type="function">
    <text evidence="5">Catalyzes the phosphorylation of the 3'-hydroxyl group of dephosphocoenzyme A to form coenzyme A.</text>
</comment>
<reference evidence="8" key="1">
    <citation type="submission" date="2017-01" db="EMBL/GenBank/DDBJ databases">
        <title>Draft genome of the species Salinivibrio costicola subsp. alcaliphilus.</title>
        <authorList>
            <person name="Lopez-Hermoso C."/>
            <person name="De La Haba R."/>
            <person name="Sanchez-Porro C."/>
            <person name="Ventosa A."/>
        </authorList>
    </citation>
    <scope>NUCLEOTIDE SEQUENCE [LARGE SCALE GENOMIC DNA]</scope>
    <source>
        <strain evidence="8">CBH448</strain>
    </source>
</reference>
<evidence type="ECO:0000256" key="1">
    <source>
        <dbReference type="ARBA" id="ARBA00009018"/>
    </source>
</evidence>
<dbReference type="PANTHER" id="PTHR10695:SF46">
    <property type="entry name" value="BIFUNCTIONAL COENZYME A SYNTHASE-RELATED"/>
    <property type="match status" value="1"/>
</dbReference>
<evidence type="ECO:0000256" key="4">
    <source>
        <dbReference type="ARBA" id="ARBA00022993"/>
    </source>
</evidence>
<dbReference type="PROSITE" id="PS51219">
    <property type="entry name" value="DPCK"/>
    <property type="match status" value="1"/>
</dbReference>
<organism evidence="7 8">
    <name type="scientific">Salinivibrio costicola subsp. alcaliphilus</name>
    <dbReference type="NCBI Taxonomy" id="272773"/>
    <lineage>
        <taxon>Bacteria</taxon>
        <taxon>Pseudomonadati</taxon>
        <taxon>Pseudomonadota</taxon>
        <taxon>Gammaproteobacteria</taxon>
        <taxon>Vibrionales</taxon>
        <taxon>Vibrionaceae</taxon>
        <taxon>Salinivibrio</taxon>
    </lineage>
</organism>
<keyword evidence="8" id="KW-1185">Reference proteome</keyword>
<dbReference type="GO" id="GO:0016301">
    <property type="term" value="F:kinase activity"/>
    <property type="evidence" value="ECO:0007669"/>
    <property type="project" value="UniProtKB-KW"/>
</dbReference>
<evidence type="ECO:0000256" key="2">
    <source>
        <dbReference type="ARBA" id="ARBA00022741"/>
    </source>
</evidence>
<dbReference type="Pfam" id="PF01121">
    <property type="entry name" value="CoaE"/>
    <property type="match status" value="1"/>
</dbReference>
<dbReference type="EMBL" id="MUFR01000007">
    <property type="protein sequence ID" value="OOF34798.1"/>
    <property type="molecule type" value="Genomic_DNA"/>
</dbReference>
<dbReference type="EC" id="2.7.1.24" evidence="5 6"/>
<keyword evidence="3 5" id="KW-0067">ATP-binding</keyword>
<evidence type="ECO:0000256" key="6">
    <source>
        <dbReference type="NCBIfam" id="TIGR00152"/>
    </source>
</evidence>
<dbReference type="HAMAP" id="MF_00376">
    <property type="entry name" value="Dephospho_CoA_kinase"/>
    <property type="match status" value="1"/>
</dbReference>
<dbReference type="SUPFAM" id="SSF52540">
    <property type="entry name" value="P-loop containing nucleoside triphosphate hydrolases"/>
    <property type="match status" value="1"/>
</dbReference>
<dbReference type="InterPro" id="IPR001977">
    <property type="entry name" value="Depp_CoAkinase"/>
</dbReference>
<keyword evidence="5" id="KW-0808">Transferase</keyword>
<evidence type="ECO:0000313" key="8">
    <source>
        <dbReference type="Proteomes" id="UP000189431"/>
    </source>
</evidence>
<keyword evidence="2 5" id="KW-0547">Nucleotide-binding</keyword>
<evidence type="ECO:0000313" key="7">
    <source>
        <dbReference type="EMBL" id="OOF34798.1"/>
    </source>
</evidence>
<comment type="caution">
    <text evidence="7">The sequence shown here is derived from an EMBL/GenBank/DDBJ whole genome shotgun (WGS) entry which is preliminary data.</text>
</comment>
<dbReference type="PANTHER" id="PTHR10695">
    <property type="entry name" value="DEPHOSPHO-COA KINASE-RELATED"/>
    <property type="match status" value="1"/>
</dbReference>
<dbReference type="NCBIfam" id="TIGR00152">
    <property type="entry name" value="dephospho-CoA kinase"/>
    <property type="match status" value="1"/>
</dbReference>
<keyword evidence="5 7" id="KW-0418">Kinase</keyword>
<dbReference type="InterPro" id="IPR027417">
    <property type="entry name" value="P-loop_NTPase"/>
</dbReference>
<dbReference type="Proteomes" id="UP000189431">
    <property type="component" value="Unassembled WGS sequence"/>
</dbReference>
<protein>
    <recommendedName>
        <fullName evidence="5 6">Dephospho-CoA kinase</fullName>
        <ecNumber evidence="5 6">2.7.1.24</ecNumber>
    </recommendedName>
    <alternativeName>
        <fullName evidence="5">Dephosphocoenzyme A kinase</fullName>
    </alternativeName>
</protein>
<proteinExistence type="inferred from homology"/>
<name>A0ABX3KST0_SALCS</name>
<gene>
    <name evidence="5" type="primary">coaE</name>
    <name evidence="7" type="ORF">BZJ21_03795</name>
</gene>
<evidence type="ECO:0000256" key="3">
    <source>
        <dbReference type="ARBA" id="ARBA00022840"/>
    </source>
</evidence>
<accession>A0ABX3KST0</accession>
<comment type="subcellular location">
    <subcellularLocation>
        <location evidence="5">Cytoplasm</location>
    </subcellularLocation>
</comment>
<keyword evidence="4 5" id="KW-0173">Coenzyme A biosynthesis</keyword>